<organism evidence="1">
    <name type="scientific">Spodoptera frugiperda</name>
    <name type="common">Fall armyworm</name>
    <dbReference type="NCBI Taxonomy" id="7108"/>
    <lineage>
        <taxon>Eukaryota</taxon>
        <taxon>Metazoa</taxon>
        <taxon>Ecdysozoa</taxon>
        <taxon>Arthropoda</taxon>
        <taxon>Hexapoda</taxon>
        <taxon>Insecta</taxon>
        <taxon>Pterygota</taxon>
        <taxon>Neoptera</taxon>
        <taxon>Endopterygota</taxon>
        <taxon>Lepidoptera</taxon>
        <taxon>Glossata</taxon>
        <taxon>Ditrysia</taxon>
        <taxon>Noctuoidea</taxon>
        <taxon>Noctuidae</taxon>
        <taxon>Amphipyrinae</taxon>
        <taxon>Spodoptera</taxon>
    </lineage>
</organism>
<gene>
    <name evidence="1" type="ORF">SFRICE_040114</name>
</gene>
<accession>A0A2H1WGS2</accession>
<sequence>MTFIDTLRTSRKESSLYRWAAQTRSFLSWANVAGALRYEQVRASPGACLNQTAAARNKGSPPLTFDIRSYAKNEGWEAFKSCVKQEMKSAV</sequence>
<proteinExistence type="predicted"/>
<dbReference type="EMBL" id="ODYU01008560">
    <property type="protein sequence ID" value="SOQ52269.1"/>
    <property type="molecule type" value="Genomic_DNA"/>
</dbReference>
<evidence type="ECO:0000313" key="1">
    <source>
        <dbReference type="EMBL" id="SOQ52269.1"/>
    </source>
</evidence>
<dbReference type="AlphaFoldDB" id="A0A2H1WGS2"/>
<protein>
    <submittedName>
        <fullName evidence="1">SFRICE_040114</fullName>
    </submittedName>
</protein>
<reference evidence="1" key="1">
    <citation type="submission" date="2016-07" db="EMBL/GenBank/DDBJ databases">
        <authorList>
            <person name="Bretaudeau A."/>
        </authorList>
    </citation>
    <scope>NUCLEOTIDE SEQUENCE</scope>
    <source>
        <strain evidence="1">Rice</strain>
        <tissue evidence="1">Whole body</tissue>
    </source>
</reference>
<name>A0A2H1WGS2_SPOFR</name>